<feature type="transmembrane region" description="Helical" evidence="1">
    <location>
        <begin position="5"/>
        <end position="22"/>
    </location>
</feature>
<accession>A0A1P8F7R3</accession>
<name>A0A1P8F7R3_9CHLR</name>
<dbReference type="InterPro" id="IPR043727">
    <property type="entry name" value="Lmo0937-like"/>
</dbReference>
<dbReference type="EMBL" id="CP018258">
    <property type="protein sequence ID" value="APV44507.1"/>
    <property type="molecule type" value="Genomic_DNA"/>
</dbReference>
<dbReference type="KEGG" id="dfo:Dform_01174"/>
<keyword evidence="3" id="KW-1185">Reference proteome</keyword>
<dbReference type="Proteomes" id="UP000185934">
    <property type="component" value="Chromosome"/>
</dbReference>
<dbReference type="RefSeq" id="WP_192846582.1">
    <property type="nucleotide sequence ID" value="NZ_CP018258.1"/>
</dbReference>
<dbReference type="STRING" id="1839801.Dform_01174"/>
<keyword evidence="1" id="KW-0812">Transmembrane</keyword>
<dbReference type="AlphaFoldDB" id="A0A1P8F7R3"/>
<feature type="transmembrane region" description="Helical" evidence="1">
    <location>
        <begin position="28"/>
        <end position="45"/>
    </location>
</feature>
<keyword evidence="1" id="KW-0472">Membrane</keyword>
<protein>
    <recommendedName>
        <fullName evidence="4">Lmo0937 family membrane protein</fullName>
    </recommendedName>
</protein>
<gene>
    <name evidence="2" type="ORF">Dform_01174</name>
</gene>
<reference evidence="3" key="1">
    <citation type="submission" date="2016-11" db="EMBL/GenBank/DDBJ databases">
        <title>Dehalogenimonas formicexedens sp. nov., a chlorinated alkane respiring bacterium isolated from contaminated groundwater.</title>
        <authorList>
            <person name="Key T.A."/>
            <person name="Bowman K.S."/>
            <person name="Lee I."/>
            <person name="Chun J."/>
            <person name="Albuquerque L."/>
            <person name="da Costa M.S."/>
            <person name="Rainey F.A."/>
            <person name="Moe W.M."/>
        </authorList>
    </citation>
    <scope>NUCLEOTIDE SEQUENCE [LARGE SCALE GENOMIC DNA]</scope>
    <source>
        <strain evidence="3">NSZ-14</strain>
    </source>
</reference>
<evidence type="ECO:0000313" key="2">
    <source>
        <dbReference type="EMBL" id="APV44507.1"/>
    </source>
</evidence>
<proteinExistence type="predicted"/>
<evidence type="ECO:0008006" key="4">
    <source>
        <dbReference type="Google" id="ProtNLM"/>
    </source>
</evidence>
<keyword evidence="1" id="KW-1133">Transmembrane helix</keyword>
<dbReference type="Pfam" id="PF18919">
    <property type="entry name" value="DUF5670"/>
    <property type="match status" value="1"/>
</dbReference>
<evidence type="ECO:0000313" key="3">
    <source>
        <dbReference type="Proteomes" id="UP000185934"/>
    </source>
</evidence>
<sequence length="49" mass="5405">MSTILLIAIGLLVIWIIARLFFKSLGCLIHLALIAAVVLAVIWLLKTVF</sequence>
<organism evidence="2 3">
    <name type="scientific">Dehalogenimonas formicexedens</name>
    <dbReference type="NCBI Taxonomy" id="1839801"/>
    <lineage>
        <taxon>Bacteria</taxon>
        <taxon>Bacillati</taxon>
        <taxon>Chloroflexota</taxon>
        <taxon>Dehalococcoidia</taxon>
        <taxon>Dehalococcoidales</taxon>
        <taxon>Dehalococcoidaceae</taxon>
        <taxon>Dehalogenimonas</taxon>
    </lineage>
</organism>
<evidence type="ECO:0000256" key="1">
    <source>
        <dbReference type="SAM" id="Phobius"/>
    </source>
</evidence>